<dbReference type="AlphaFoldDB" id="A0AAN2BIL1"/>
<dbReference type="KEGG" id="marq:MARGE09_P0185"/>
<evidence type="ECO:0000259" key="2">
    <source>
        <dbReference type="Pfam" id="PF01757"/>
    </source>
</evidence>
<feature type="transmembrane region" description="Helical" evidence="1">
    <location>
        <begin position="279"/>
        <end position="300"/>
    </location>
</feature>
<dbReference type="EMBL" id="AP023086">
    <property type="protein sequence ID" value="BCD95986.1"/>
    <property type="molecule type" value="Genomic_DNA"/>
</dbReference>
<gene>
    <name evidence="3" type="ORF">MARGE09_P0185</name>
</gene>
<feature type="transmembrane region" description="Helical" evidence="1">
    <location>
        <begin position="223"/>
        <end position="240"/>
    </location>
</feature>
<dbReference type="GO" id="GO:0016020">
    <property type="term" value="C:membrane"/>
    <property type="evidence" value="ECO:0007669"/>
    <property type="project" value="TreeGrafter"/>
</dbReference>
<evidence type="ECO:0000313" key="3">
    <source>
        <dbReference type="EMBL" id="BCD95986.1"/>
    </source>
</evidence>
<dbReference type="GO" id="GO:0016747">
    <property type="term" value="F:acyltransferase activity, transferring groups other than amino-acyl groups"/>
    <property type="evidence" value="ECO:0007669"/>
    <property type="project" value="InterPro"/>
</dbReference>
<evidence type="ECO:0000313" key="4">
    <source>
        <dbReference type="Proteomes" id="UP001320119"/>
    </source>
</evidence>
<evidence type="ECO:0000256" key="1">
    <source>
        <dbReference type="SAM" id="Phobius"/>
    </source>
</evidence>
<organism evidence="3 4">
    <name type="scientific">Marinagarivorans cellulosilyticus</name>
    <dbReference type="NCBI Taxonomy" id="2721545"/>
    <lineage>
        <taxon>Bacteria</taxon>
        <taxon>Pseudomonadati</taxon>
        <taxon>Pseudomonadota</taxon>
        <taxon>Gammaproteobacteria</taxon>
        <taxon>Cellvibrionales</taxon>
        <taxon>Cellvibrionaceae</taxon>
        <taxon>Marinagarivorans</taxon>
    </lineage>
</organism>
<sequence>MKYRAEIDGLRAVAVIPVILFHAGISGFSGGYVGVDIFFVISGFLITTIIINELNDNSFSIVNFYERRARRILPALMVMLATTSIAAYILMPATLLKSYSDSVFSVVTFLSNVYFFLTNGYFSTASDEKPLLHTWSLAVEEQYYVFFPLLMLYLASTARWKIVTLLAGISVASLCLSEYLSIRQFKDANFYLITSRAWELLAGSLLAFYPRTTAGNKPKFDEIMAGIGLLLIIYSIIFYTHKTPFPGVYAIVPVLGAALIIRYATSTTLVGKLLSLKPFVWIGAISYSLYLWHQPLFAFLRMKFQHEPSIEHFSVAIVCTFILA</sequence>
<protein>
    <recommendedName>
        <fullName evidence="2">Acyltransferase 3 domain-containing protein</fullName>
    </recommendedName>
</protein>
<dbReference type="PANTHER" id="PTHR23028">
    <property type="entry name" value="ACETYLTRANSFERASE"/>
    <property type="match status" value="1"/>
</dbReference>
<feature type="transmembrane region" description="Helical" evidence="1">
    <location>
        <begin position="162"/>
        <end position="182"/>
    </location>
</feature>
<accession>A0AAN2BIL1</accession>
<dbReference type="InterPro" id="IPR050879">
    <property type="entry name" value="Acyltransferase_3"/>
</dbReference>
<keyword evidence="1" id="KW-0472">Membrane</keyword>
<feature type="transmembrane region" description="Helical" evidence="1">
    <location>
        <begin position="31"/>
        <end position="51"/>
    </location>
</feature>
<reference evidence="3 4" key="1">
    <citation type="journal article" date="2022" name="IScience">
        <title>An ultrasensitive nanofiber-based assay for enzymatic hydrolysis and deep-sea microbial degradation of cellulose.</title>
        <authorList>
            <person name="Tsudome M."/>
            <person name="Tachioka M."/>
            <person name="Miyazaki M."/>
            <person name="Uchimura K."/>
            <person name="Tsuda M."/>
            <person name="Takaki Y."/>
            <person name="Deguchi S."/>
        </authorList>
    </citation>
    <scope>NUCLEOTIDE SEQUENCE [LARGE SCALE GENOMIC DNA]</scope>
    <source>
        <strain evidence="3 4">GE09</strain>
    </source>
</reference>
<dbReference type="InterPro" id="IPR002656">
    <property type="entry name" value="Acyl_transf_3_dom"/>
</dbReference>
<feature type="domain" description="Acyltransferase 3" evidence="2">
    <location>
        <begin position="5"/>
        <end position="324"/>
    </location>
</feature>
<feature type="transmembrane region" description="Helical" evidence="1">
    <location>
        <begin position="103"/>
        <end position="122"/>
    </location>
</feature>
<name>A0AAN2BIL1_9GAMM</name>
<proteinExistence type="predicted"/>
<keyword evidence="1" id="KW-1133">Transmembrane helix</keyword>
<dbReference type="Proteomes" id="UP001320119">
    <property type="component" value="Chromosome"/>
</dbReference>
<keyword evidence="4" id="KW-1185">Reference proteome</keyword>
<dbReference type="GO" id="GO:0009103">
    <property type="term" value="P:lipopolysaccharide biosynthetic process"/>
    <property type="evidence" value="ECO:0007669"/>
    <property type="project" value="TreeGrafter"/>
</dbReference>
<dbReference type="PANTHER" id="PTHR23028:SF53">
    <property type="entry name" value="ACYL_TRANSF_3 DOMAIN-CONTAINING PROTEIN"/>
    <property type="match status" value="1"/>
</dbReference>
<feature type="transmembrane region" description="Helical" evidence="1">
    <location>
        <begin position="247"/>
        <end position="264"/>
    </location>
</feature>
<keyword evidence="1" id="KW-0812">Transmembrane</keyword>
<feature type="transmembrane region" description="Helical" evidence="1">
    <location>
        <begin position="7"/>
        <end position="25"/>
    </location>
</feature>
<feature type="transmembrane region" description="Helical" evidence="1">
    <location>
        <begin position="72"/>
        <end position="91"/>
    </location>
</feature>
<dbReference type="Pfam" id="PF01757">
    <property type="entry name" value="Acyl_transf_3"/>
    <property type="match status" value="1"/>
</dbReference>
<dbReference type="RefSeq" id="WP_236985498.1">
    <property type="nucleotide sequence ID" value="NZ_AP023086.1"/>
</dbReference>